<feature type="domain" description="Retrovirus-related Pol polyprotein from transposon TNT 1-94-like beta-barrel" evidence="2">
    <location>
        <begin position="58"/>
        <end position="123"/>
    </location>
</feature>
<dbReference type="EMBL" id="MJEQ01005300">
    <property type="protein sequence ID" value="OIT20434.1"/>
    <property type="molecule type" value="Genomic_DNA"/>
</dbReference>
<name>A0A1J6IPE6_NICAT</name>
<proteinExistence type="predicted"/>
<reference evidence="3 5" key="1">
    <citation type="submission" date="2016-11" db="EMBL/GenBank/DDBJ databases">
        <title>The genome of Nicotiana attenuata.</title>
        <authorList>
            <person name="Xu S."/>
            <person name="Brockmoeller T."/>
            <person name="Gaquerel E."/>
            <person name="Navarro A."/>
            <person name="Kuhl H."/>
            <person name="Gase K."/>
            <person name="Ling Z."/>
            <person name="Zhou W."/>
            <person name="Kreitzer C."/>
            <person name="Stanke M."/>
            <person name="Tang H."/>
            <person name="Lyons E."/>
            <person name="Pandey P."/>
            <person name="Pandey S.P."/>
            <person name="Timmermann B."/>
            <person name="Baldwin I.T."/>
        </authorList>
    </citation>
    <scope>NUCLEOTIDE SEQUENCE [LARGE SCALE GENOMIC DNA]</scope>
    <source>
        <strain evidence="5">cv. UT</strain>
        <strain evidence="3">UT</strain>
        <tissue evidence="3">Leaves</tissue>
    </source>
</reference>
<dbReference type="Gramene" id="OIT20434">
    <property type="protein sequence ID" value="OIT20434"/>
    <property type="gene ID" value="A4A49_57117"/>
</dbReference>
<dbReference type="Pfam" id="PF22936">
    <property type="entry name" value="Pol_BBD"/>
    <property type="match status" value="1"/>
</dbReference>
<feature type="compositionally biased region" description="Basic and acidic residues" evidence="1">
    <location>
        <begin position="1"/>
        <end position="12"/>
    </location>
</feature>
<organism evidence="3 5">
    <name type="scientific">Nicotiana attenuata</name>
    <name type="common">Coyote tobacco</name>
    <dbReference type="NCBI Taxonomy" id="49451"/>
    <lineage>
        <taxon>Eukaryota</taxon>
        <taxon>Viridiplantae</taxon>
        <taxon>Streptophyta</taxon>
        <taxon>Embryophyta</taxon>
        <taxon>Tracheophyta</taxon>
        <taxon>Spermatophyta</taxon>
        <taxon>Magnoliopsida</taxon>
        <taxon>eudicotyledons</taxon>
        <taxon>Gunneridae</taxon>
        <taxon>Pentapetalae</taxon>
        <taxon>asterids</taxon>
        <taxon>lamiids</taxon>
        <taxon>Solanales</taxon>
        <taxon>Solanaceae</taxon>
        <taxon>Nicotianoideae</taxon>
        <taxon>Nicotianeae</taxon>
        <taxon>Nicotiana</taxon>
    </lineage>
</organism>
<evidence type="ECO:0000259" key="2">
    <source>
        <dbReference type="Pfam" id="PF22936"/>
    </source>
</evidence>
<dbReference type="Gramene" id="OIS97024">
    <property type="protein sequence ID" value="OIS97024"/>
    <property type="gene ID" value="A4A49_60642"/>
</dbReference>
<feature type="region of interest" description="Disordered" evidence="1">
    <location>
        <begin position="1"/>
        <end position="29"/>
    </location>
</feature>
<evidence type="ECO:0000256" key="1">
    <source>
        <dbReference type="SAM" id="MobiDB-lite"/>
    </source>
</evidence>
<gene>
    <name evidence="4" type="ORF">A4A49_57117</name>
    <name evidence="3" type="ORF">A4A49_60642</name>
</gene>
<dbReference type="EMBL" id="MJEQ01037193">
    <property type="protein sequence ID" value="OIS97024.1"/>
    <property type="molecule type" value="Genomic_DNA"/>
</dbReference>
<evidence type="ECO:0000313" key="3">
    <source>
        <dbReference type="EMBL" id="OIS97024.1"/>
    </source>
</evidence>
<protein>
    <recommendedName>
        <fullName evidence="2">Retrovirus-related Pol polyprotein from transposon TNT 1-94-like beta-barrel domain-containing protein</fullName>
    </recommendedName>
</protein>
<dbReference type="InterPro" id="IPR054722">
    <property type="entry name" value="PolX-like_BBD"/>
</dbReference>
<evidence type="ECO:0000313" key="4">
    <source>
        <dbReference type="EMBL" id="OIT20434.1"/>
    </source>
</evidence>
<feature type="non-terminal residue" evidence="3">
    <location>
        <position position="123"/>
    </location>
</feature>
<comment type="caution">
    <text evidence="3">The sequence shown here is derived from an EMBL/GenBank/DDBJ whole genome shotgun (WGS) entry which is preliminary data.</text>
</comment>
<keyword evidence="5" id="KW-1185">Reference proteome</keyword>
<sequence length="123" mass="13652">MAKDCWSKKKSVESNAATSNSNEKSEEDWDAEAFFAIEEEDLALTATISESIDHENDWIVDSGCANHMTGDKQKLQNLTTYNGSRVVVMANNSRLPIAHINKTIVSPQQSSSQISLDHVYHVP</sequence>
<accession>A0A1J6IPE6</accession>
<evidence type="ECO:0000313" key="5">
    <source>
        <dbReference type="Proteomes" id="UP000187609"/>
    </source>
</evidence>
<dbReference type="Proteomes" id="UP000187609">
    <property type="component" value="Unassembled WGS sequence"/>
</dbReference>
<dbReference type="AlphaFoldDB" id="A0A1J6IPE6"/>
<feature type="compositionally biased region" description="Polar residues" evidence="1">
    <location>
        <begin position="13"/>
        <end position="22"/>
    </location>
</feature>